<sequence length="246" mass="25489">MDGKVITVTGGASGIGRALVHLLADQGACLSIADMNTAGLTSLEAELKDMHPDFLYTCVNIAVEAEVRDWIAATTAHFGRPLDGAANCAGIVGSTNQAMPLTAIENANWDLCLAVNLTGTMYCLREQLRHMVDGGSVVSVSSVAGLEGMAGLAPYCAAKHGLIGLSRAVAKEVGALGVRVNVVAPGNIDTPLLASAVAGREGRTYPSAIPRDGRPEELAAMLRWLLGPESTYVTGAVYTVDGGWHC</sequence>
<accession>A0ABP0CZ13</accession>
<gene>
    <name evidence="4" type="ORF">SEUCBS140593_009864</name>
</gene>
<dbReference type="InterPro" id="IPR002347">
    <property type="entry name" value="SDR_fam"/>
</dbReference>
<dbReference type="PROSITE" id="PS00061">
    <property type="entry name" value="ADH_SHORT"/>
    <property type="match status" value="1"/>
</dbReference>
<dbReference type="PANTHER" id="PTHR24321:SF8">
    <property type="entry name" value="ESTRADIOL 17-BETA-DEHYDROGENASE 8-RELATED"/>
    <property type="match status" value="1"/>
</dbReference>
<organism evidence="4 5">
    <name type="scientific">Sporothrix eucalyptigena</name>
    <dbReference type="NCBI Taxonomy" id="1812306"/>
    <lineage>
        <taxon>Eukaryota</taxon>
        <taxon>Fungi</taxon>
        <taxon>Dikarya</taxon>
        <taxon>Ascomycota</taxon>
        <taxon>Pezizomycotina</taxon>
        <taxon>Sordariomycetes</taxon>
        <taxon>Sordariomycetidae</taxon>
        <taxon>Ophiostomatales</taxon>
        <taxon>Ophiostomataceae</taxon>
        <taxon>Sporothrix</taxon>
    </lineage>
</organism>
<proteinExistence type="inferred from homology"/>
<evidence type="ECO:0000256" key="1">
    <source>
        <dbReference type="ARBA" id="ARBA00006484"/>
    </source>
</evidence>
<dbReference type="InterPro" id="IPR020904">
    <property type="entry name" value="Sc_DH/Rdtase_CS"/>
</dbReference>
<dbReference type="InterPro" id="IPR036291">
    <property type="entry name" value="NAD(P)-bd_dom_sf"/>
</dbReference>
<reference evidence="4 5" key="1">
    <citation type="submission" date="2024-01" db="EMBL/GenBank/DDBJ databases">
        <authorList>
            <person name="Allen C."/>
            <person name="Tagirdzhanova G."/>
        </authorList>
    </citation>
    <scope>NUCLEOTIDE SEQUENCE [LARGE SCALE GENOMIC DNA]</scope>
</reference>
<dbReference type="EMBL" id="CAWUHD010000175">
    <property type="protein sequence ID" value="CAK7237161.1"/>
    <property type="molecule type" value="Genomic_DNA"/>
</dbReference>
<dbReference type="Gene3D" id="3.40.50.720">
    <property type="entry name" value="NAD(P)-binding Rossmann-like Domain"/>
    <property type="match status" value="1"/>
</dbReference>
<dbReference type="Pfam" id="PF13561">
    <property type="entry name" value="adh_short_C2"/>
    <property type="match status" value="1"/>
</dbReference>
<keyword evidence="3" id="KW-0560">Oxidoreductase</keyword>
<protein>
    <submittedName>
        <fullName evidence="4">Uncharacterized protein</fullName>
    </submittedName>
</protein>
<dbReference type="PANTHER" id="PTHR24321">
    <property type="entry name" value="DEHYDROGENASES, SHORT CHAIN"/>
    <property type="match status" value="1"/>
</dbReference>
<dbReference type="Proteomes" id="UP001642482">
    <property type="component" value="Unassembled WGS sequence"/>
</dbReference>
<evidence type="ECO:0000313" key="5">
    <source>
        <dbReference type="Proteomes" id="UP001642482"/>
    </source>
</evidence>
<dbReference type="PRINTS" id="PR00081">
    <property type="entry name" value="GDHRDH"/>
</dbReference>
<dbReference type="CDD" id="cd05233">
    <property type="entry name" value="SDR_c"/>
    <property type="match status" value="1"/>
</dbReference>
<comment type="caution">
    <text evidence="4">The sequence shown here is derived from an EMBL/GenBank/DDBJ whole genome shotgun (WGS) entry which is preliminary data.</text>
</comment>
<keyword evidence="5" id="KW-1185">Reference proteome</keyword>
<keyword evidence="2" id="KW-0521">NADP</keyword>
<comment type="similarity">
    <text evidence="1">Belongs to the short-chain dehydrogenases/reductases (SDR) family.</text>
</comment>
<dbReference type="PRINTS" id="PR00080">
    <property type="entry name" value="SDRFAMILY"/>
</dbReference>
<evidence type="ECO:0000256" key="3">
    <source>
        <dbReference type="ARBA" id="ARBA00023002"/>
    </source>
</evidence>
<name>A0ABP0CZ13_9PEZI</name>
<dbReference type="SUPFAM" id="SSF51735">
    <property type="entry name" value="NAD(P)-binding Rossmann-fold domains"/>
    <property type="match status" value="1"/>
</dbReference>
<evidence type="ECO:0000256" key="2">
    <source>
        <dbReference type="ARBA" id="ARBA00022857"/>
    </source>
</evidence>
<evidence type="ECO:0000313" key="4">
    <source>
        <dbReference type="EMBL" id="CAK7237161.1"/>
    </source>
</evidence>